<dbReference type="PANTHER" id="PTHR42695:SF5">
    <property type="entry name" value="GLUTAMINE AMIDOTRANSFERASE YLR126C-RELATED"/>
    <property type="match status" value="1"/>
</dbReference>
<dbReference type="EMBL" id="JADFTT010000006">
    <property type="protein sequence ID" value="KAG5773948.1"/>
    <property type="molecule type" value="Genomic_DNA"/>
</dbReference>
<dbReference type="GO" id="GO:0005829">
    <property type="term" value="C:cytosol"/>
    <property type="evidence" value="ECO:0007669"/>
    <property type="project" value="TreeGrafter"/>
</dbReference>
<evidence type="ECO:0000313" key="3">
    <source>
        <dbReference type="EMBL" id="KAG5773948.1"/>
    </source>
</evidence>
<dbReference type="PANTHER" id="PTHR42695">
    <property type="entry name" value="GLUTAMINE AMIDOTRANSFERASE YLR126C-RELATED"/>
    <property type="match status" value="1"/>
</dbReference>
<dbReference type="AlphaFoldDB" id="A0A9P7ICI1"/>
<feature type="domain" description="Glutamine amidotransferase" evidence="2">
    <location>
        <begin position="42"/>
        <end position="104"/>
    </location>
</feature>
<gene>
    <name evidence="3" type="ORF">H9Q72_000474</name>
</gene>
<dbReference type="Proteomes" id="UP000750502">
    <property type="component" value="Unassembled WGS sequence"/>
</dbReference>
<dbReference type="GO" id="GO:0005634">
    <property type="term" value="C:nucleus"/>
    <property type="evidence" value="ECO:0007669"/>
    <property type="project" value="TreeGrafter"/>
</dbReference>
<dbReference type="InterPro" id="IPR029062">
    <property type="entry name" value="Class_I_gatase-like"/>
</dbReference>
<reference evidence="3" key="2">
    <citation type="submission" date="2020-10" db="EMBL/GenBank/DDBJ databases">
        <authorList>
            <person name="Peck L.D."/>
            <person name="Nowell R.W."/>
            <person name="Flood J."/>
            <person name="Ryan M.J."/>
            <person name="Barraclough T.G."/>
        </authorList>
    </citation>
    <scope>NUCLEOTIDE SEQUENCE</scope>
    <source>
        <strain evidence="3">IMI 127659i</strain>
    </source>
</reference>
<dbReference type="OrthoDB" id="92161at2759"/>
<sequence length="113" mass="12741">MAAPRKPLRMDSHSAKRHQDRRPDIEISIFDPIGKQEYPNLDNDKYDAIILSGGTTEHDSTIPWVDKMQRFVRDTVVAHPDQTLIGICWGQQAVHKALGGVVKRIPTGPFVNK</sequence>
<evidence type="ECO:0000313" key="4">
    <source>
        <dbReference type="Proteomes" id="UP000750502"/>
    </source>
</evidence>
<keyword evidence="4" id="KW-1185">Reference proteome</keyword>
<comment type="caution">
    <text evidence="3">The sequence shown here is derived from an EMBL/GenBank/DDBJ whole genome shotgun (WGS) entry which is preliminary data.</text>
</comment>
<accession>A0A9P7ICI1</accession>
<reference evidence="3" key="1">
    <citation type="journal article" date="2020" name="bioRxiv">
        <title>Historical genomics reveals the evolutionary mechanisms behind multiple outbreaks of the host-specific coffee wilt pathogen Fusarium xylarioides.</title>
        <authorList>
            <person name="Peck D."/>
            <person name="Nowell R.W."/>
            <person name="Flood J."/>
            <person name="Ryan M.J."/>
            <person name="Barraclough T.G."/>
        </authorList>
    </citation>
    <scope>NUCLEOTIDE SEQUENCE</scope>
    <source>
        <strain evidence="3">IMI 127659i</strain>
    </source>
</reference>
<dbReference type="InterPro" id="IPR017926">
    <property type="entry name" value="GATASE"/>
</dbReference>
<dbReference type="InterPro" id="IPR044992">
    <property type="entry name" value="ChyE-like"/>
</dbReference>
<dbReference type="SUPFAM" id="SSF52317">
    <property type="entry name" value="Class I glutamine amidotransferase-like"/>
    <property type="match status" value="1"/>
</dbReference>
<name>A0A9P7ICI1_9HYPO</name>
<proteinExistence type="predicted"/>
<dbReference type="Gene3D" id="3.40.50.880">
    <property type="match status" value="1"/>
</dbReference>
<evidence type="ECO:0000259" key="2">
    <source>
        <dbReference type="Pfam" id="PF00117"/>
    </source>
</evidence>
<feature type="region of interest" description="Disordered" evidence="1">
    <location>
        <begin position="1"/>
        <end position="23"/>
    </location>
</feature>
<dbReference type="Pfam" id="PF00117">
    <property type="entry name" value="GATase"/>
    <property type="match status" value="1"/>
</dbReference>
<organism evidence="3 4">
    <name type="scientific">Fusarium xylarioides</name>
    <dbReference type="NCBI Taxonomy" id="221167"/>
    <lineage>
        <taxon>Eukaryota</taxon>
        <taxon>Fungi</taxon>
        <taxon>Dikarya</taxon>
        <taxon>Ascomycota</taxon>
        <taxon>Pezizomycotina</taxon>
        <taxon>Sordariomycetes</taxon>
        <taxon>Hypocreomycetidae</taxon>
        <taxon>Hypocreales</taxon>
        <taxon>Nectriaceae</taxon>
        <taxon>Fusarium</taxon>
        <taxon>Fusarium fujikuroi species complex</taxon>
    </lineage>
</organism>
<evidence type="ECO:0000256" key="1">
    <source>
        <dbReference type="SAM" id="MobiDB-lite"/>
    </source>
</evidence>
<protein>
    <recommendedName>
        <fullName evidence="2">Glutamine amidotransferase domain-containing protein</fullName>
    </recommendedName>
</protein>